<evidence type="ECO:0000313" key="1">
    <source>
        <dbReference type="EMBL" id="PWN50944.1"/>
    </source>
</evidence>
<gene>
    <name evidence="1" type="ORF">IE53DRAFT_72886</name>
</gene>
<evidence type="ECO:0000313" key="2">
    <source>
        <dbReference type="Proteomes" id="UP000245626"/>
    </source>
</evidence>
<reference evidence="1 2" key="1">
    <citation type="journal article" date="2018" name="Mol. Biol. Evol.">
        <title>Broad Genomic Sampling Reveals a Smut Pathogenic Ancestry of the Fungal Clade Ustilaginomycotina.</title>
        <authorList>
            <person name="Kijpornyongpan T."/>
            <person name="Mondo S.J."/>
            <person name="Barry K."/>
            <person name="Sandor L."/>
            <person name="Lee J."/>
            <person name="Lipzen A."/>
            <person name="Pangilinan J."/>
            <person name="LaButti K."/>
            <person name="Hainaut M."/>
            <person name="Henrissat B."/>
            <person name="Grigoriev I.V."/>
            <person name="Spatafora J.W."/>
            <person name="Aime M.C."/>
        </authorList>
    </citation>
    <scope>NUCLEOTIDE SEQUENCE [LARGE SCALE GENOMIC DNA]</scope>
    <source>
        <strain evidence="1 2">SA 807</strain>
    </source>
</reference>
<keyword evidence="2" id="KW-1185">Reference proteome</keyword>
<dbReference type="EMBL" id="KZ819884">
    <property type="protein sequence ID" value="PWN50944.1"/>
    <property type="molecule type" value="Genomic_DNA"/>
</dbReference>
<protein>
    <submittedName>
        <fullName evidence="1">P-loop containing nucleoside triphosphate hydrolase protein</fullName>
    </submittedName>
</protein>
<keyword evidence="1" id="KW-0378">Hydrolase</keyword>
<accession>A0ACD0NYR1</accession>
<proteinExistence type="predicted"/>
<sequence length="1481" mass="163837">MIVISGMPLQAYDRIPVVDRHGLPPPFEDYCTLWAWMTFTWVSPLIATGSKRALEEKDVWQISKMSRSRILLRKFSDTRGKTLLRRIAKANSRDLIIDFLLTLFSSVLAYASPFFLKQILGAIEAQDSAKPESGNTITISLPFTVQANGPATVSMETAYLFAIFAFVCAVLKSQLDLQHLYYGRRASVRVKSMLVSTLYEKALRKKDISGVINQKEGQGAEGKKDDQSAKKGAETDLASADVGKIVSLMAGDAQRVSLMIASIYMIYAAPIELMIATVFLYNLLGWSSFAGFAVMAIASPLQKILTGYQISLSRSTMAARDKRMGSTNELIQSIKFIKFFAWEKGWEERVLSARKRELRWMIKSGINGIMSMTLWTLTPAFVTAVSFSCYVLVAKEELNVSTAFTSIALFTMLRNPLNLLPMMITQMLTTFVSVQRIEKFLEEDEVPEWVCNNGTCVEGQKIGCEKATFRWHSAPKKAKDESSPSKPSVLKRFFPNFNKVQATEAPQVEVEVVTDEGEDQPFELVDITVHPPAGNITLVCGPTGSGKSSLLAALLGEMDVISGKVTLPKDPSRFDVASGLNGGVAYCAQQAWLESFSIKDNILFGHPYEEDRYKAVLDACCLIPDLKILPDGDLTEIGEKGVSLSGGQKARVALARTVYSRAGTVILDDILAAVDSHTARKLVDECLMGPLMRGRTVILVTHHVEMVLPCCAWVVMIEEGRIAAQGSPSQLRSQGSLAEVIHESESLKEVATGSAETETTKEGETAPSTTAEPAPPTNTEAVHKLVEDEKKATGSVKWKIYTTYLSAFSYTIAAFVILLLVLYKSADVVEKFWLSYWGSSYESKTAKARIYSLSSYEASSPVINFYSLSKDQFFSASSGDQDESKRFLPPANENVVPYLLIYMGIQLCTAAIWMVLSIIGFIGSVRAARSIFRQMLHTVVRSTSRFFDQTPSGRILNRFSKDIETVDSSVYGNLRQILSYIISLFTAVAVMAYAIPIYTLPAMVFAYIYWIFASGYVRTGRDLQRLESVTRSPIFQSFSELLSGIVTVRAFGAQERFKETLLHRLDRTQSCWNLFWMSNRWLLVRFDVLGAVSVLLASFTSLSGSIPAGLAGIAITQAQAYVMSMYWLCRFWTLMETDLNSVERVHEYLDLPQEPPAIVEEYRPPTNWPSSNGSGVKVDNLVLRYAPDLEPVLRGVSFEIKAKEKVGLVGRTGSGKSTMALAFFRFVEFSEGKIEIDGLDISKMGLQDLRSRLTIIPQDAALFSGTIRDNLDPFNQYTDEECMDALQKAQLKTAPTAVQSLANSRAPSIKGGVVEDHLKADRHLVASTTEANASSSVTPSQLQQRNYVTLSSQVSEGGGNFSQGQRQLIAMARALLRGSKLIIMDEATASVDFSTDKAIQETIRQGFSDSILITIAHRIRTVVDYDKILVLDQGKVVEFGSPDQLMANEDGIFTSMCKKSGEWKELWSLANEAAAARRRSD</sequence>
<dbReference type="Proteomes" id="UP000245626">
    <property type="component" value="Unassembled WGS sequence"/>
</dbReference>
<organism evidence="1 2">
    <name type="scientific">Violaceomyces palustris</name>
    <dbReference type="NCBI Taxonomy" id="1673888"/>
    <lineage>
        <taxon>Eukaryota</taxon>
        <taxon>Fungi</taxon>
        <taxon>Dikarya</taxon>
        <taxon>Basidiomycota</taxon>
        <taxon>Ustilaginomycotina</taxon>
        <taxon>Ustilaginomycetes</taxon>
        <taxon>Violaceomycetales</taxon>
        <taxon>Violaceomycetaceae</taxon>
        <taxon>Violaceomyces</taxon>
    </lineage>
</organism>
<name>A0ACD0NYR1_9BASI</name>